<accession>A0A4V3ICI7</accession>
<dbReference type="PROSITE" id="PS51012">
    <property type="entry name" value="ABC_TM2"/>
    <property type="match status" value="1"/>
</dbReference>
<evidence type="ECO:0000256" key="4">
    <source>
        <dbReference type="ARBA" id="ARBA00022475"/>
    </source>
</evidence>
<evidence type="ECO:0000256" key="6">
    <source>
        <dbReference type="ARBA" id="ARBA00022989"/>
    </source>
</evidence>
<dbReference type="PANTHER" id="PTHR30413:SF10">
    <property type="entry name" value="CAPSULE POLYSACCHARIDE EXPORT INNER-MEMBRANE PROTEIN CTRC"/>
    <property type="match status" value="1"/>
</dbReference>
<name>A0A4V3ICI7_9MICO</name>
<evidence type="ECO:0000256" key="8">
    <source>
        <dbReference type="RuleBase" id="RU361157"/>
    </source>
</evidence>
<keyword evidence="3 8" id="KW-0813">Transport</keyword>
<evidence type="ECO:0000256" key="3">
    <source>
        <dbReference type="ARBA" id="ARBA00022448"/>
    </source>
</evidence>
<dbReference type="AlphaFoldDB" id="A0A4V3ICI7"/>
<keyword evidence="11" id="KW-1185">Reference proteome</keyword>
<feature type="transmembrane region" description="Helical" evidence="8">
    <location>
        <begin position="179"/>
        <end position="198"/>
    </location>
</feature>
<dbReference type="Proteomes" id="UP000297643">
    <property type="component" value="Unassembled WGS sequence"/>
</dbReference>
<dbReference type="GO" id="GO:0140359">
    <property type="term" value="F:ABC-type transporter activity"/>
    <property type="evidence" value="ECO:0007669"/>
    <property type="project" value="InterPro"/>
</dbReference>
<reference evidence="10 11" key="1">
    <citation type="submission" date="2019-03" db="EMBL/GenBank/DDBJ databases">
        <title>Genomics of glacier-inhabiting Cryobacterium strains.</title>
        <authorList>
            <person name="Liu Q."/>
            <person name="Xin Y.-H."/>
        </authorList>
    </citation>
    <scope>NUCLEOTIDE SEQUENCE [LARGE SCALE GENOMIC DNA]</scope>
    <source>
        <strain evidence="10 11">RHLT2-21</strain>
    </source>
</reference>
<evidence type="ECO:0000256" key="5">
    <source>
        <dbReference type="ARBA" id="ARBA00022692"/>
    </source>
</evidence>
<dbReference type="InterPro" id="IPR047817">
    <property type="entry name" value="ABC2_TM_bact-type"/>
</dbReference>
<gene>
    <name evidence="10" type="ORF">E3O32_13820</name>
</gene>
<feature type="transmembrane region" description="Helical" evidence="8">
    <location>
        <begin position="152"/>
        <end position="172"/>
    </location>
</feature>
<organism evidence="10 11">
    <name type="scientific">Cryobacterium mannosilyticum</name>
    <dbReference type="NCBI Taxonomy" id="1259190"/>
    <lineage>
        <taxon>Bacteria</taxon>
        <taxon>Bacillati</taxon>
        <taxon>Actinomycetota</taxon>
        <taxon>Actinomycetes</taxon>
        <taxon>Micrococcales</taxon>
        <taxon>Microbacteriaceae</taxon>
        <taxon>Cryobacterium</taxon>
    </lineage>
</organism>
<dbReference type="InterPro" id="IPR013525">
    <property type="entry name" value="ABC2_TM"/>
</dbReference>
<feature type="transmembrane region" description="Helical" evidence="8">
    <location>
        <begin position="67"/>
        <end position="84"/>
    </location>
</feature>
<dbReference type="PANTHER" id="PTHR30413">
    <property type="entry name" value="INNER MEMBRANE TRANSPORT PERMEASE"/>
    <property type="match status" value="1"/>
</dbReference>
<proteinExistence type="inferred from homology"/>
<dbReference type="RefSeq" id="WP_134510398.1">
    <property type="nucleotide sequence ID" value="NZ_SOFM01000043.1"/>
</dbReference>
<protein>
    <recommendedName>
        <fullName evidence="8">Transport permease protein</fullName>
    </recommendedName>
</protein>
<evidence type="ECO:0000256" key="2">
    <source>
        <dbReference type="ARBA" id="ARBA00007783"/>
    </source>
</evidence>
<keyword evidence="4 8" id="KW-1003">Cell membrane</keyword>
<sequence length="278" mass="31276">MRYLNEVLASRELLANLTLREIRGQYKRTIFGQLWSLANPLASMLVYTIVFAFILRVKPEAGDPSGLDVFAVWLLCGLLPWSFFSNVVQQGMGSIIGNAGLVQKVYFTRIVLPLSKVGSVGYNWLFEMGVLVVVLALSGSFIWPWIPLTLVMMVLLAIFAAGLSLMLAVANVHFRDTQYFVSILMQIWMYLTPIIYPISLVEVQSKAHGGLFGTQITLLDVYQINPLERFVSVFRQIMYDNRLPDLQDVLLAAIWAFGAFVVGVWVFRRSEKGLAEAL</sequence>
<dbReference type="EMBL" id="SOFM01000043">
    <property type="protein sequence ID" value="TFC01234.1"/>
    <property type="molecule type" value="Genomic_DNA"/>
</dbReference>
<keyword evidence="5 8" id="KW-0812">Transmembrane</keyword>
<feature type="transmembrane region" description="Helical" evidence="8">
    <location>
        <begin position="124"/>
        <end position="146"/>
    </location>
</feature>
<evidence type="ECO:0000313" key="11">
    <source>
        <dbReference type="Proteomes" id="UP000297643"/>
    </source>
</evidence>
<comment type="subcellular location">
    <subcellularLocation>
        <location evidence="1 8">Cell membrane</location>
        <topology evidence="1 8">Multi-pass membrane protein</topology>
    </subcellularLocation>
</comment>
<feature type="transmembrane region" description="Helical" evidence="8">
    <location>
        <begin position="249"/>
        <end position="267"/>
    </location>
</feature>
<dbReference type="Pfam" id="PF01061">
    <property type="entry name" value="ABC2_membrane"/>
    <property type="match status" value="1"/>
</dbReference>
<feature type="domain" description="ABC transmembrane type-2" evidence="9">
    <location>
        <begin position="31"/>
        <end position="270"/>
    </location>
</feature>
<comment type="caution">
    <text evidence="10">The sequence shown here is derived from an EMBL/GenBank/DDBJ whole genome shotgun (WGS) entry which is preliminary data.</text>
</comment>
<dbReference type="GO" id="GO:0005886">
    <property type="term" value="C:plasma membrane"/>
    <property type="evidence" value="ECO:0007669"/>
    <property type="project" value="UniProtKB-SubCell"/>
</dbReference>
<evidence type="ECO:0000313" key="10">
    <source>
        <dbReference type="EMBL" id="TFC01234.1"/>
    </source>
</evidence>
<comment type="similarity">
    <text evidence="2 8">Belongs to the ABC-2 integral membrane protein family.</text>
</comment>
<keyword evidence="7 8" id="KW-0472">Membrane</keyword>
<feature type="transmembrane region" description="Helical" evidence="8">
    <location>
        <begin position="34"/>
        <end position="55"/>
    </location>
</feature>
<evidence type="ECO:0000256" key="1">
    <source>
        <dbReference type="ARBA" id="ARBA00004651"/>
    </source>
</evidence>
<evidence type="ECO:0000256" key="7">
    <source>
        <dbReference type="ARBA" id="ARBA00023136"/>
    </source>
</evidence>
<dbReference type="GO" id="GO:0015920">
    <property type="term" value="P:lipopolysaccharide transport"/>
    <property type="evidence" value="ECO:0007669"/>
    <property type="project" value="TreeGrafter"/>
</dbReference>
<evidence type="ECO:0000259" key="9">
    <source>
        <dbReference type="PROSITE" id="PS51012"/>
    </source>
</evidence>
<keyword evidence="6 8" id="KW-1133">Transmembrane helix</keyword>